<protein>
    <submittedName>
        <fullName evidence="2">Peptidase A2 domain-containing protein</fullName>
    </submittedName>
</protein>
<reference evidence="2" key="1">
    <citation type="submission" date="2017-02" db="UniProtKB">
        <authorList>
            <consortium name="WormBaseParasite"/>
        </authorList>
    </citation>
    <scope>IDENTIFICATION</scope>
</reference>
<proteinExistence type="predicted"/>
<name>A0A0M3I0X0_ASCLU</name>
<keyword evidence="1" id="KW-1185">Reference proteome</keyword>
<dbReference type="WBParaSite" id="ALUE_0000983901-mRNA-1">
    <property type="protein sequence ID" value="ALUE_0000983901-mRNA-1"/>
    <property type="gene ID" value="ALUE_0000983901"/>
</dbReference>
<accession>A0A0M3I0X0</accession>
<dbReference type="SUPFAM" id="SSF50630">
    <property type="entry name" value="Acid proteases"/>
    <property type="match status" value="1"/>
</dbReference>
<sequence length="163" mass="18680">MLLKGQDERATRRGHQLLDFFRQLQALIFASVSQQSIPRTSRKPKLNDSHSEQTGIVHESSHLIRKTFNVNGVPVEFCLDTGAEADIQNEITYRATDKPPHQKFKEFGRGYDGRKIPFLGKDSPTFSHNGTQFSSYSYVIETTDYVMEWPTDYPVTDRSQAHN</sequence>
<dbReference type="Proteomes" id="UP000036681">
    <property type="component" value="Unplaced"/>
</dbReference>
<organism evidence="1 2">
    <name type="scientific">Ascaris lumbricoides</name>
    <name type="common">Giant roundworm</name>
    <dbReference type="NCBI Taxonomy" id="6252"/>
    <lineage>
        <taxon>Eukaryota</taxon>
        <taxon>Metazoa</taxon>
        <taxon>Ecdysozoa</taxon>
        <taxon>Nematoda</taxon>
        <taxon>Chromadorea</taxon>
        <taxon>Rhabditida</taxon>
        <taxon>Spirurina</taxon>
        <taxon>Ascaridomorpha</taxon>
        <taxon>Ascaridoidea</taxon>
        <taxon>Ascarididae</taxon>
        <taxon>Ascaris</taxon>
    </lineage>
</organism>
<dbReference type="AlphaFoldDB" id="A0A0M3I0X0"/>
<dbReference type="InterPro" id="IPR021109">
    <property type="entry name" value="Peptidase_aspartic_dom_sf"/>
</dbReference>
<evidence type="ECO:0000313" key="2">
    <source>
        <dbReference type="WBParaSite" id="ALUE_0000983901-mRNA-1"/>
    </source>
</evidence>
<evidence type="ECO:0000313" key="1">
    <source>
        <dbReference type="Proteomes" id="UP000036681"/>
    </source>
</evidence>